<dbReference type="EMBL" id="JBFOHK010000001">
    <property type="protein sequence ID" value="MEW9570534.1"/>
    <property type="molecule type" value="Genomic_DNA"/>
</dbReference>
<name>A0ABV3QA33_9GAMM</name>
<keyword evidence="2" id="KW-1185">Reference proteome</keyword>
<reference evidence="1 2" key="1">
    <citation type="submission" date="2024-06" db="EMBL/GenBank/DDBJ databases">
        <authorList>
            <person name="Woo H."/>
        </authorList>
    </citation>
    <scope>NUCLEOTIDE SEQUENCE [LARGE SCALE GENOMIC DNA]</scope>
    <source>
        <strain evidence="1 2">Si-c</strain>
    </source>
</reference>
<accession>A0ABV3QA33</accession>
<proteinExistence type="predicted"/>
<sequence length="569" mass="58707">MTQTVIVPGVGTLQFPDGMSQADMAAAIRKNFPEIHPPKPRMSPADMKAYLAAHYQEVQDKMVTDMPWYQKLAAGAGKAVVDTGRGLGQIVGLESKQDVADARERDQALMKTGAGKVGNALGYVGMAAPAAMAAPEVAGAGLGVRALAGGASGGAQGYAAPYTSQGEHIANTLVGAGLGAAIPGAGAAAGKLVRGVATPEAKQLLQAGVRLTPGQMLGGAAKRVEDGLASVPGVSSAIHRGQQRALDDFNLATVQKALAPIGVKLGKGVSAGYDAIESGRNAISDAYSNVLGQMRGKVDSKFTNGIASTLNQHLNTLPQHLSNRLVQIVDEDVMQKLGRGASVGGDTIKKVISNLGNESRTALKSQDPAYRQLGEALQEVQSNVTNMLKRNNPAHLSKELSSVDAAHARMLRVERAASVVGADEGKFTPAQLRNAVRAEDSSYKHRAFSQGNALMQNWADAAKSSLPQKVANSGTTDRLLLADLATGGALGVAHLPGTLSAAAAAHAAYSPAGQRLMQAALAPRPNPVTNFLSQLAQNRMLNAPTNALVGRAFAPQPIPAQVQGGSPAW</sequence>
<organism evidence="1 2">
    <name type="scientific">Rhodanobacter lycopersici</name>
    <dbReference type="NCBI Taxonomy" id="3162487"/>
    <lineage>
        <taxon>Bacteria</taxon>
        <taxon>Pseudomonadati</taxon>
        <taxon>Pseudomonadota</taxon>
        <taxon>Gammaproteobacteria</taxon>
        <taxon>Lysobacterales</taxon>
        <taxon>Rhodanobacteraceae</taxon>
        <taxon>Rhodanobacter</taxon>
    </lineage>
</organism>
<dbReference type="RefSeq" id="WP_367852620.1">
    <property type="nucleotide sequence ID" value="NZ_JBFOHK010000001.1"/>
</dbReference>
<protein>
    <recommendedName>
        <fullName evidence="3">Lytic transglycosylase domain-containing protein</fullName>
    </recommendedName>
</protein>
<evidence type="ECO:0000313" key="1">
    <source>
        <dbReference type="EMBL" id="MEW9570534.1"/>
    </source>
</evidence>
<evidence type="ECO:0000313" key="2">
    <source>
        <dbReference type="Proteomes" id="UP001556220"/>
    </source>
</evidence>
<evidence type="ECO:0008006" key="3">
    <source>
        <dbReference type="Google" id="ProtNLM"/>
    </source>
</evidence>
<comment type="caution">
    <text evidence="1">The sequence shown here is derived from an EMBL/GenBank/DDBJ whole genome shotgun (WGS) entry which is preliminary data.</text>
</comment>
<dbReference type="Proteomes" id="UP001556220">
    <property type="component" value="Unassembled WGS sequence"/>
</dbReference>
<gene>
    <name evidence="1" type="ORF">ABQJ54_02080</name>
</gene>